<dbReference type="GO" id="GO:0003824">
    <property type="term" value="F:catalytic activity"/>
    <property type="evidence" value="ECO:0007669"/>
    <property type="project" value="InterPro"/>
</dbReference>
<dbReference type="InterPro" id="IPR005135">
    <property type="entry name" value="Endo/exonuclease/phosphatase"/>
</dbReference>
<evidence type="ECO:0000259" key="3">
    <source>
        <dbReference type="Pfam" id="PF03372"/>
    </source>
</evidence>
<feature type="transmembrane region" description="Helical" evidence="2">
    <location>
        <begin position="72"/>
        <end position="92"/>
    </location>
</feature>
<dbReference type="Proteomes" id="UP000400924">
    <property type="component" value="Unassembled WGS sequence"/>
</dbReference>
<feature type="domain" description="Endonuclease/exonuclease/phosphatase" evidence="3">
    <location>
        <begin position="139"/>
        <end position="381"/>
    </location>
</feature>
<dbReference type="EMBL" id="VJZC01000529">
    <property type="protein sequence ID" value="MPY63212.1"/>
    <property type="molecule type" value="Genomic_DNA"/>
</dbReference>
<feature type="transmembrane region" description="Helical" evidence="2">
    <location>
        <begin position="42"/>
        <end position="66"/>
    </location>
</feature>
<reference evidence="4 5" key="1">
    <citation type="submission" date="2019-07" db="EMBL/GenBank/DDBJ databases">
        <title>New species of Amycolatopsis and Streptomyces.</title>
        <authorList>
            <person name="Duangmal K."/>
            <person name="Teo W.F.A."/>
            <person name="Lipun K."/>
        </authorList>
    </citation>
    <scope>NUCLEOTIDE SEQUENCE [LARGE SCALE GENOMIC DNA]</scope>
    <source>
        <strain evidence="4 5">NBRC 106415</strain>
    </source>
</reference>
<dbReference type="OrthoDB" id="3541033at2"/>
<organism evidence="4 5">
    <name type="scientific">Streptomyces spongiae</name>
    <dbReference type="NCBI Taxonomy" id="565072"/>
    <lineage>
        <taxon>Bacteria</taxon>
        <taxon>Bacillati</taxon>
        <taxon>Actinomycetota</taxon>
        <taxon>Actinomycetes</taxon>
        <taxon>Kitasatosporales</taxon>
        <taxon>Streptomycetaceae</taxon>
        <taxon>Streptomyces</taxon>
    </lineage>
</organism>
<comment type="caution">
    <text evidence="4">The sequence shown here is derived from an EMBL/GenBank/DDBJ whole genome shotgun (WGS) entry which is preliminary data.</text>
</comment>
<dbReference type="Pfam" id="PF03372">
    <property type="entry name" value="Exo_endo_phos"/>
    <property type="match status" value="1"/>
</dbReference>
<gene>
    <name evidence="4" type="ORF">FNH08_40485</name>
</gene>
<accession>A0A5N8XV56</accession>
<feature type="transmembrane region" description="Helical" evidence="2">
    <location>
        <begin position="99"/>
        <end position="121"/>
    </location>
</feature>
<evidence type="ECO:0000256" key="2">
    <source>
        <dbReference type="SAM" id="Phobius"/>
    </source>
</evidence>
<proteinExistence type="predicted"/>
<keyword evidence="2" id="KW-0472">Membrane</keyword>
<evidence type="ECO:0000313" key="5">
    <source>
        <dbReference type="Proteomes" id="UP000400924"/>
    </source>
</evidence>
<evidence type="ECO:0000313" key="4">
    <source>
        <dbReference type="EMBL" id="MPY63212.1"/>
    </source>
</evidence>
<protein>
    <recommendedName>
        <fullName evidence="3">Endonuclease/exonuclease/phosphatase domain-containing protein</fullName>
    </recommendedName>
</protein>
<keyword evidence="5" id="KW-1185">Reference proteome</keyword>
<name>A0A5N8XV56_9ACTN</name>
<dbReference type="Gene3D" id="3.60.10.10">
    <property type="entry name" value="Endonuclease/exonuclease/phosphatase"/>
    <property type="match status" value="1"/>
</dbReference>
<keyword evidence="2" id="KW-1133">Transmembrane helix</keyword>
<feature type="region of interest" description="Disordered" evidence="1">
    <location>
        <begin position="1"/>
        <end position="32"/>
    </location>
</feature>
<keyword evidence="2" id="KW-0812">Transmembrane</keyword>
<dbReference type="SUPFAM" id="SSF56219">
    <property type="entry name" value="DNase I-like"/>
    <property type="match status" value="1"/>
</dbReference>
<feature type="compositionally biased region" description="Low complexity" evidence="1">
    <location>
        <begin position="18"/>
        <end position="27"/>
    </location>
</feature>
<dbReference type="InterPro" id="IPR036691">
    <property type="entry name" value="Endo/exonu/phosph_ase_sf"/>
</dbReference>
<dbReference type="RefSeq" id="WP_152776512.1">
    <property type="nucleotide sequence ID" value="NZ_VJZC01000529.1"/>
</dbReference>
<dbReference type="AlphaFoldDB" id="A0A5N8XV56"/>
<evidence type="ECO:0000256" key="1">
    <source>
        <dbReference type="SAM" id="MobiDB-lite"/>
    </source>
</evidence>
<sequence>MSTPLAKDTPPGKEEIRAAGAASGAAPAPVPPRPRGLRAARLLTAALALWAAFLTSFLVLTGGHWWWRPLELLPPLTFAVVPLLLLALAPLARPARLRLAAAALCCLLLGLPLTGLNVHALPGLGGGSAVPQGAVRVFSWNTEYWSDGGDPDEFYAYLKAQRADVYLLQEHVSWDVAGHRPIRADHVAELRERFPGFHVAAVGEILTMSRYPIEDWRGLDNWPHLSDPDIGGPPDGRFPDYYRYKVLRTDLRIDGRTTTFYNIHVPVQLDISMDPSSAEFTAFMRAQEVRRQATYRALEKDLGENRLPVVVAGDMNGTAAMGEVRGLGTRLRDALPANDQLYPTSWPAGGPALWRLDWAFTSDPVKVHTYRMVDSRGMSDHRAQALTLTLPAD</sequence>